<sequence length="119" mass="13281">MARYDDLYTGTITLVGIISAVITFVIIVAAQVLYYQFQTIEHQRKNIDAPLALTDAAVRVQNEELNSFSWVDQEKGLVSIPIEDAKKQVLQELTHQTKEQPAETPAPRTTPEPVPSTES</sequence>
<accession>A0A5C5X9G2</accession>
<evidence type="ECO:0000256" key="2">
    <source>
        <dbReference type="SAM" id="Phobius"/>
    </source>
</evidence>
<feature type="compositionally biased region" description="Pro residues" evidence="1">
    <location>
        <begin position="108"/>
        <end position="119"/>
    </location>
</feature>
<feature type="compositionally biased region" description="Basic and acidic residues" evidence="1">
    <location>
        <begin position="91"/>
        <end position="101"/>
    </location>
</feature>
<feature type="region of interest" description="Disordered" evidence="1">
    <location>
        <begin position="91"/>
        <end position="119"/>
    </location>
</feature>
<reference evidence="3 4" key="1">
    <citation type="submission" date="2019-02" db="EMBL/GenBank/DDBJ databases">
        <title>Deep-cultivation of Planctomycetes and their phenomic and genomic characterization uncovers novel biology.</title>
        <authorList>
            <person name="Wiegand S."/>
            <person name="Jogler M."/>
            <person name="Boedeker C."/>
            <person name="Pinto D."/>
            <person name="Vollmers J."/>
            <person name="Rivas-Marin E."/>
            <person name="Kohn T."/>
            <person name="Peeters S.H."/>
            <person name="Heuer A."/>
            <person name="Rast P."/>
            <person name="Oberbeckmann S."/>
            <person name="Bunk B."/>
            <person name="Jeske O."/>
            <person name="Meyerdierks A."/>
            <person name="Storesund J.E."/>
            <person name="Kallscheuer N."/>
            <person name="Luecker S."/>
            <person name="Lage O.M."/>
            <person name="Pohl T."/>
            <person name="Merkel B.J."/>
            <person name="Hornburger P."/>
            <person name="Mueller R.-W."/>
            <person name="Bruemmer F."/>
            <person name="Labrenz M."/>
            <person name="Spormann A.M."/>
            <person name="Op Den Camp H."/>
            <person name="Overmann J."/>
            <person name="Amann R."/>
            <person name="Jetten M.S.M."/>
            <person name="Mascher T."/>
            <person name="Medema M.H."/>
            <person name="Devos D.P."/>
            <person name="Kaster A.-K."/>
            <person name="Ovreas L."/>
            <person name="Rohde M."/>
            <person name="Galperin M.Y."/>
            <person name="Jogler C."/>
        </authorList>
    </citation>
    <scope>NUCLEOTIDE SEQUENCE [LARGE SCALE GENOMIC DNA]</scope>
    <source>
        <strain evidence="3 4">Pan54</strain>
    </source>
</reference>
<feature type="transmembrane region" description="Helical" evidence="2">
    <location>
        <begin position="12"/>
        <end position="35"/>
    </location>
</feature>
<keyword evidence="2" id="KW-1133">Transmembrane helix</keyword>
<keyword evidence="4" id="KW-1185">Reference proteome</keyword>
<dbReference type="EMBL" id="SJPG01000001">
    <property type="protein sequence ID" value="TWT59458.1"/>
    <property type="molecule type" value="Genomic_DNA"/>
</dbReference>
<evidence type="ECO:0000256" key="1">
    <source>
        <dbReference type="SAM" id="MobiDB-lite"/>
    </source>
</evidence>
<organism evidence="3 4">
    <name type="scientific">Rubinisphaera italica</name>
    <dbReference type="NCBI Taxonomy" id="2527969"/>
    <lineage>
        <taxon>Bacteria</taxon>
        <taxon>Pseudomonadati</taxon>
        <taxon>Planctomycetota</taxon>
        <taxon>Planctomycetia</taxon>
        <taxon>Planctomycetales</taxon>
        <taxon>Planctomycetaceae</taxon>
        <taxon>Rubinisphaera</taxon>
    </lineage>
</organism>
<dbReference type="RefSeq" id="WP_207310007.1">
    <property type="nucleotide sequence ID" value="NZ_SJPG01000001.1"/>
</dbReference>
<keyword evidence="2" id="KW-0812">Transmembrane</keyword>
<evidence type="ECO:0000313" key="3">
    <source>
        <dbReference type="EMBL" id="TWT59458.1"/>
    </source>
</evidence>
<name>A0A5C5X9G2_9PLAN</name>
<evidence type="ECO:0000313" key="4">
    <source>
        <dbReference type="Proteomes" id="UP000316095"/>
    </source>
</evidence>
<dbReference type="Proteomes" id="UP000316095">
    <property type="component" value="Unassembled WGS sequence"/>
</dbReference>
<dbReference type="AlphaFoldDB" id="A0A5C5X9G2"/>
<protein>
    <submittedName>
        <fullName evidence="3">Uncharacterized protein</fullName>
    </submittedName>
</protein>
<proteinExistence type="predicted"/>
<gene>
    <name evidence="3" type="ORF">Pan54_01640</name>
</gene>
<comment type="caution">
    <text evidence="3">The sequence shown here is derived from an EMBL/GenBank/DDBJ whole genome shotgun (WGS) entry which is preliminary data.</text>
</comment>
<keyword evidence="2" id="KW-0472">Membrane</keyword>